<evidence type="ECO:0000256" key="3">
    <source>
        <dbReference type="ARBA" id="ARBA00022679"/>
    </source>
</evidence>
<feature type="binding site" evidence="10">
    <location>
        <position position="83"/>
    </location>
    <ligand>
        <name>ATP</name>
        <dbReference type="ChEBI" id="CHEBI:30616"/>
    </ligand>
</feature>
<evidence type="ECO:0000256" key="5">
    <source>
        <dbReference type="ARBA" id="ARBA00022777"/>
    </source>
</evidence>
<organism evidence="15 16">
    <name type="scientific">Electrophorus electricus</name>
    <name type="common">Electric eel</name>
    <name type="synonym">Gymnotus electricus</name>
    <dbReference type="NCBI Taxonomy" id="8005"/>
    <lineage>
        <taxon>Eukaryota</taxon>
        <taxon>Metazoa</taxon>
        <taxon>Chordata</taxon>
        <taxon>Craniata</taxon>
        <taxon>Vertebrata</taxon>
        <taxon>Euteleostomi</taxon>
        <taxon>Actinopterygii</taxon>
        <taxon>Neopterygii</taxon>
        <taxon>Teleostei</taxon>
        <taxon>Ostariophysi</taxon>
        <taxon>Gymnotiformes</taxon>
        <taxon>Gymnotoidei</taxon>
        <taxon>Gymnotidae</taxon>
        <taxon>Electrophorus</taxon>
    </lineage>
</organism>
<feature type="cross-link" description="Glycyl lysine isopeptide (Lys-Gly) (interchain with G-Cter in SUMO2)" evidence="11">
    <location>
        <position position="171"/>
    </location>
</feature>
<evidence type="ECO:0000256" key="2">
    <source>
        <dbReference type="ARBA" id="ARBA00022527"/>
    </source>
</evidence>
<sequence length="285" mass="31660">MVLPDVWSEGNIPQGSCCFSPKHLNNPQGFSFLVVSGPVRTVESSKQRPNQKSAICTTNKSSAEKKPWSLENFDIGQALGKGKFGSVSGAPQPGTKFILALKVLFKKQLENAEEGGGDPVSSQAPQHPVFLYKELQCCGTFDDQQSATCIMKLADAFYYCHSKKVIHRDFKPENLLLGSNGELKIADFWLCLHALLQLPPKMIEGKTHDEKVDLWSLGVLCYEFLVGHPPFETKSCIETCCKISMGWNQNARDGGNHGTWLVSPSFRDTCRSYSMIREISDHISR</sequence>
<dbReference type="Gene3D" id="1.10.510.10">
    <property type="entry name" value="Transferase(Phosphotransferase) domain 1"/>
    <property type="match status" value="1"/>
</dbReference>
<dbReference type="InterPro" id="IPR008271">
    <property type="entry name" value="Ser/Thr_kinase_AS"/>
</dbReference>
<evidence type="ECO:0000256" key="12">
    <source>
        <dbReference type="PROSITE-ProRule" id="PRU10141"/>
    </source>
</evidence>
<keyword evidence="5" id="KW-0418">Kinase</keyword>
<evidence type="ECO:0000256" key="7">
    <source>
        <dbReference type="ARBA" id="ARBA00047899"/>
    </source>
</evidence>
<feature type="binding site" evidence="10 12">
    <location>
        <position position="102"/>
    </location>
    <ligand>
        <name>ATP</name>
        <dbReference type="ChEBI" id="CHEBI:30616"/>
    </ligand>
</feature>
<reference evidence="15 16" key="1">
    <citation type="submission" date="2020-05" db="EMBL/GenBank/DDBJ databases">
        <title>Electrophorus electricus (electric eel) genome, fEleEle1, primary haplotype.</title>
        <authorList>
            <person name="Myers G."/>
            <person name="Meyer A."/>
            <person name="Fedrigo O."/>
            <person name="Formenti G."/>
            <person name="Rhie A."/>
            <person name="Tracey A."/>
            <person name="Sims Y."/>
            <person name="Jarvis E.D."/>
        </authorList>
    </citation>
    <scope>NUCLEOTIDE SEQUENCE [LARGE SCALE GENOMIC DNA]</scope>
</reference>
<dbReference type="PROSITE" id="PS00107">
    <property type="entry name" value="PROTEIN_KINASE_ATP"/>
    <property type="match status" value="1"/>
</dbReference>
<keyword evidence="6 10" id="KW-0067">ATP-binding</keyword>
<dbReference type="InterPro" id="IPR030616">
    <property type="entry name" value="Aur-like"/>
</dbReference>
<dbReference type="Gene3D" id="3.30.200.20">
    <property type="entry name" value="Phosphorylase Kinase, domain 1"/>
    <property type="match status" value="1"/>
</dbReference>
<evidence type="ECO:0000259" key="14">
    <source>
        <dbReference type="PROSITE" id="PS50011"/>
    </source>
</evidence>
<keyword evidence="4 10" id="KW-0547">Nucleotide-binding</keyword>
<dbReference type="InterPro" id="IPR017441">
    <property type="entry name" value="Protein_kinase_ATP_BS"/>
</dbReference>
<proteinExistence type="inferred from homology"/>
<dbReference type="SUPFAM" id="SSF56112">
    <property type="entry name" value="Protein kinase-like (PK-like)"/>
    <property type="match status" value="1"/>
</dbReference>
<evidence type="ECO:0000256" key="6">
    <source>
        <dbReference type="ARBA" id="ARBA00022840"/>
    </source>
</evidence>
<comment type="similarity">
    <text evidence="13">Belongs to the protein kinase superfamily.</text>
</comment>
<dbReference type="InterPro" id="IPR000719">
    <property type="entry name" value="Prot_kinase_dom"/>
</dbReference>
<dbReference type="InterPro" id="IPR011009">
    <property type="entry name" value="Kinase-like_dom_sf"/>
</dbReference>
<reference evidence="15" key="3">
    <citation type="submission" date="2025-09" db="UniProtKB">
        <authorList>
            <consortium name="Ensembl"/>
        </authorList>
    </citation>
    <scope>IDENTIFICATION</scope>
</reference>
<accession>A0AAY5EBM3</accession>
<dbReference type="SMART" id="SM00220">
    <property type="entry name" value="S_TKc"/>
    <property type="match status" value="1"/>
</dbReference>
<evidence type="ECO:0000256" key="13">
    <source>
        <dbReference type="RuleBase" id="RU000304"/>
    </source>
</evidence>
<dbReference type="GO" id="GO:0004674">
    <property type="term" value="F:protein serine/threonine kinase activity"/>
    <property type="evidence" value="ECO:0007669"/>
    <property type="project" value="UniProtKB-KW"/>
</dbReference>
<evidence type="ECO:0000256" key="10">
    <source>
        <dbReference type="PIRSR" id="PIRSR630616-2"/>
    </source>
</evidence>
<evidence type="ECO:0000256" key="8">
    <source>
        <dbReference type="ARBA" id="ARBA00048679"/>
    </source>
</evidence>
<dbReference type="Proteomes" id="UP000314983">
    <property type="component" value="Chromosome 3"/>
</dbReference>
<dbReference type="PROSITE" id="PS50011">
    <property type="entry name" value="PROTEIN_KINASE_DOM"/>
    <property type="match status" value="1"/>
</dbReference>
<keyword evidence="16" id="KW-1185">Reference proteome</keyword>
<protein>
    <recommendedName>
        <fullName evidence="1">non-specific serine/threonine protein kinase</fullName>
        <ecNumber evidence="1">2.7.11.1</ecNumber>
    </recommendedName>
</protein>
<name>A0AAY5EBM3_ELEEL</name>
<feature type="binding site" evidence="10">
    <location>
        <begin position="173"/>
        <end position="174"/>
    </location>
    <ligand>
        <name>ATP</name>
        <dbReference type="ChEBI" id="CHEBI:30616"/>
    </ligand>
</feature>
<dbReference type="GeneTree" id="ENSGT00940000154900"/>
<dbReference type="PANTHER" id="PTHR24350">
    <property type="entry name" value="SERINE/THREONINE-PROTEIN KINASE IAL-RELATED"/>
    <property type="match status" value="1"/>
</dbReference>
<evidence type="ECO:0000256" key="4">
    <source>
        <dbReference type="ARBA" id="ARBA00022741"/>
    </source>
</evidence>
<keyword evidence="3" id="KW-0808">Transferase</keyword>
<feature type="domain" description="Protein kinase" evidence="14">
    <location>
        <begin position="73"/>
        <end position="285"/>
    </location>
</feature>
<dbReference type="EC" id="2.7.11.1" evidence="1"/>
<feature type="binding site" evidence="10">
    <location>
        <position position="187"/>
    </location>
    <ligand>
        <name>ATP</name>
        <dbReference type="ChEBI" id="CHEBI:30616"/>
    </ligand>
</feature>
<reference evidence="15" key="2">
    <citation type="submission" date="2025-08" db="UniProtKB">
        <authorList>
            <consortium name="Ensembl"/>
        </authorList>
    </citation>
    <scope>IDENTIFICATION</scope>
</reference>
<evidence type="ECO:0000256" key="1">
    <source>
        <dbReference type="ARBA" id="ARBA00012513"/>
    </source>
</evidence>
<dbReference type="AlphaFoldDB" id="A0AAY5EBM3"/>
<comment type="catalytic activity">
    <reaction evidence="8">
        <text>L-seryl-[protein] + ATP = O-phospho-L-seryl-[protein] + ADP + H(+)</text>
        <dbReference type="Rhea" id="RHEA:17989"/>
        <dbReference type="Rhea" id="RHEA-COMP:9863"/>
        <dbReference type="Rhea" id="RHEA-COMP:11604"/>
        <dbReference type="ChEBI" id="CHEBI:15378"/>
        <dbReference type="ChEBI" id="CHEBI:29999"/>
        <dbReference type="ChEBI" id="CHEBI:30616"/>
        <dbReference type="ChEBI" id="CHEBI:83421"/>
        <dbReference type="ChEBI" id="CHEBI:456216"/>
        <dbReference type="EC" id="2.7.11.1"/>
    </reaction>
</comment>
<keyword evidence="2 13" id="KW-0723">Serine/threonine-protein kinase</keyword>
<evidence type="ECO:0000256" key="11">
    <source>
        <dbReference type="PIRSR" id="PIRSR630616-3"/>
    </source>
</evidence>
<evidence type="ECO:0000256" key="9">
    <source>
        <dbReference type="PIRSR" id="PIRSR630616-1"/>
    </source>
</evidence>
<evidence type="ECO:0000313" key="16">
    <source>
        <dbReference type="Proteomes" id="UP000314983"/>
    </source>
</evidence>
<dbReference type="PROSITE" id="PS00108">
    <property type="entry name" value="PROTEIN_KINASE_ST"/>
    <property type="match status" value="1"/>
</dbReference>
<comment type="catalytic activity">
    <reaction evidence="7">
        <text>L-threonyl-[protein] + ATP = O-phospho-L-threonyl-[protein] + ADP + H(+)</text>
        <dbReference type="Rhea" id="RHEA:46608"/>
        <dbReference type="Rhea" id="RHEA-COMP:11060"/>
        <dbReference type="Rhea" id="RHEA-COMP:11605"/>
        <dbReference type="ChEBI" id="CHEBI:15378"/>
        <dbReference type="ChEBI" id="CHEBI:30013"/>
        <dbReference type="ChEBI" id="CHEBI:30616"/>
        <dbReference type="ChEBI" id="CHEBI:61977"/>
        <dbReference type="ChEBI" id="CHEBI:456216"/>
        <dbReference type="EC" id="2.7.11.1"/>
    </reaction>
</comment>
<dbReference type="Pfam" id="PF00069">
    <property type="entry name" value="Pkinase"/>
    <property type="match status" value="1"/>
</dbReference>
<feature type="active site" description="Proton acceptor" evidence="9">
    <location>
        <position position="169"/>
    </location>
</feature>
<evidence type="ECO:0000313" key="15">
    <source>
        <dbReference type="Ensembl" id="ENSEEEP00000053872.1"/>
    </source>
</evidence>
<dbReference type="Ensembl" id="ENSEEET00000065015.1">
    <property type="protein sequence ID" value="ENSEEEP00000053872.1"/>
    <property type="gene ID" value="ENSEEEG00000026572.1"/>
</dbReference>
<dbReference type="GO" id="GO:0005524">
    <property type="term" value="F:ATP binding"/>
    <property type="evidence" value="ECO:0007669"/>
    <property type="project" value="UniProtKB-UniRule"/>
</dbReference>